<organism evidence="2 3">
    <name type="scientific">Centaurea solstitialis</name>
    <name type="common">yellow star-thistle</name>
    <dbReference type="NCBI Taxonomy" id="347529"/>
    <lineage>
        <taxon>Eukaryota</taxon>
        <taxon>Viridiplantae</taxon>
        <taxon>Streptophyta</taxon>
        <taxon>Embryophyta</taxon>
        <taxon>Tracheophyta</taxon>
        <taxon>Spermatophyta</taxon>
        <taxon>Magnoliopsida</taxon>
        <taxon>eudicotyledons</taxon>
        <taxon>Gunneridae</taxon>
        <taxon>Pentapetalae</taxon>
        <taxon>asterids</taxon>
        <taxon>campanulids</taxon>
        <taxon>Asterales</taxon>
        <taxon>Asteraceae</taxon>
        <taxon>Carduoideae</taxon>
        <taxon>Cardueae</taxon>
        <taxon>Centaureinae</taxon>
        <taxon>Centaurea</taxon>
    </lineage>
</organism>
<dbReference type="SUPFAM" id="SSF50965">
    <property type="entry name" value="Galactose oxidase, central domain"/>
    <property type="match status" value="1"/>
</dbReference>
<gene>
    <name evidence="2" type="ORF">OSB04_013722</name>
</gene>
<dbReference type="NCBIfam" id="TIGR01640">
    <property type="entry name" value="F_box_assoc_1"/>
    <property type="match status" value="1"/>
</dbReference>
<evidence type="ECO:0000313" key="3">
    <source>
        <dbReference type="Proteomes" id="UP001172457"/>
    </source>
</evidence>
<dbReference type="Pfam" id="PF07734">
    <property type="entry name" value="FBA_1"/>
    <property type="match status" value="1"/>
</dbReference>
<comment type="caution">
    <text evidence="2">The sequence shown here is derived from an EMBL/GenBank/DDBJ whole genome shotgun (WGS) entry which is preliminary data.</text>
</comment>
<keyword evidence="3" id="KW-1185">Reference proteome</keyword>
<dbReference type="InterPro" id="IPR050796">
    <property type="entry name" value="SCF_F-box_component"/>
</dbReference>
<accession>A0AA38TDT4</accession>
<dbReference type="AlphaFoldDB" id="A0AA38TDT4"/>
<reference evidence="2" key="1">
    <citation type="submission" date="2023-03" db="EMBL/GenBank/DDBJ databases">
        <title>Chromosome-scale reference genome and RAD-based genetic map of yellow starthistle (Centaurea solstitialis) reveal putative structural variation and QTLs associated with invader traits.</title>
        <authorList>
            <person name="Reatini B."/>
            <person name="Cang F.A."/>
            <person name="Jiang Q."/>
            <person name="Mckibben M.T.W."/>
            <person name="Barker M.S."/>
            <person name="Rieseberg L.H."/>
            <person name="Dlugosch K.M."/>
        </authorList>
    </citation>
    <scope>NUCLEOTIDE SEQUENCE</scope>
    <source>
        <strain evidence="2">CAN-66</strain>
        <tissue evidence="2">Leaf</tissue>
    </source>
</reference>
<sequence>MHHHHRHKLLIALSTTTPCKFSTIDLEAPQDGPTPGRPLPFQVEHERVEIFLCIRGLVCLRMFNKCNGRIYSDFVLWNPLTSEYKTVSRPNNKECYVTTATLFGFYYSCNDYKLLLVTKNHNVYIYSLKSDSWRKLETTQEDLSLLRPHLIYGWWEQPVLLNEKLYFKSIEANHIATGNLISIISFDVKTEKWKKMVAPDIGNGYYKTSSTILVVRGCIHVYAIYDGESETNGFVTELWRMDGDGDWTKVTDTFNRPDCFPLWIALYPLHLTKNGNWVMHLKFYGLKTLYEADLQMHTKKCVYMYHRDAIVITQRGIYTETLGINMFKHP</sequence>
<evidence type="ECO:0000259" key="1">
    <source>
        <dbReference type="Pfam" id="PF07734"/>
    </source>
</evidence>
<name>A0AA38TDT4_9ASTR</name>
<dbReference type="PANTHER" id="PTHR31672">
    <property type="entry name" value="BNACNNG10540D PROTEIN"/>
    <property type="match status" value="1"/>
</dbReference>
<dbReference type="InterPro" id="IPR006527">
    <property type="entry name" value="F-box-assoc_dom_typ1"/>
</dbReference>
<dbReference type="InterPro" id="IPR015915">
    <property type="entry name" value="Kelch-typ_b-propeller"/>
</dbReference>
<protein>
    <recommendedName>
        <fullName evidence="1">F-box associated beta-propeller type 1 domain-containing protein</fullName>
    </recommendedName>
</protein>
<dbReference type="InterPro" id="IPR011043">
    <property type="entry name" value="Gal_Oxase/kelch_b-propeller"/>
</dbReference>
<feature type="domain" description="F-box associated beta-propeller type 1" evidence="1">
    <location>
        <begin position="66"/>
        <end position="253"/>
    </location>
</feature>
<dbReference type="InterPro" id="IPR017451">
    <property type="entry name" value="F-box-assoc_interact_dom"/>
</dbReference>
<dbReference type="EMBL" id="JARYMX010000003">
    <property type="protein sequence ID" value="KAJ9559108.1"/>
    <property type="molecule type" value="Genomic_DNA"/>
</dbReference>
<dbReference type="Proteomes" id="UP001172457">
    <property type="component" value="Chromosome 3"/>
</dbReference>
<dbReference type="PANTHER" id="PTHR31672:SF13">
    <property type="entry name" value="F-BOX PROTEIN CPR30-LIKE"/>
    <property type="match status" value="1"/>
</dbReference>
<evidence type="ECO:0000313" key="2">
    <source>
        <dbReference type="EMBL" id="KAJ9559108.1"/>
    </source>
</evidence>
<dbReference type="Gene3D" id="2.120.10.80">
    <property type="entry name" value="Kelch-type beta propeller"/>
    <property type="match status" value="1"/>
</dbReference>
<proteinExistence type="predicted"/>